<dbReference type="InterPro" id="IPR001753">
    <property type="entry name" value="Enoyl-CoA_hydra/iso"/>
</dbReference>
<dbReference type="OrthoDB" id="9777711at2"/>
<keyword evidence="3" id="KW-1185">Reference proteome</keyword>
<dbReference type="RefSeq" id="WP_106350417.1">
    <property type="nucleotide sequence ID" value="NZ_PVUE01000018.1"/>
</dbReference>
<dbReference type="Pfam" id="PF00378">
    <property type="entry name" value="ECH_1"/>
    <property type="match status" value="1"/>
</dbReference>
<dbReference type="Gene3D" id="3.90.226.10">
    <property type="entry name" value="2-enoyl-CoA Hydratase, Chain A, domain 1"/>
    <property type="match status" value="1"/>
</dbReference>
<proteinExistence type="inferred from homology"/>
<organism evidence="2 3">
    <name type="scientific">Antricoccus suffuscus</name>
    <dbReference type="NCBI Taxonomy" id="1629062"/>
    <lineage>
        <taxon>Bacteria</taxon>
        <taxon>Bacillati</taxon>
        <taxon>Actinomycetota</taxon>
        <taxon>Actinomycetes</taxon>
        <taxon>Geodermatophilales</taxon>
        <taxon>Antricoccaceae</taxon>
        <taxon>Antricoccus</taxon>
    </lineage>
</organism>
<dbReference type="CDD" id="cd06558">
    <property type="entry name" value="crotonase-like"/>
    <property type="match status" value="1"/>
</dbReference>
<protein>
    <submittedName>
        <fullName evidence="2">Enoyl-CoA hydratase/carnithine racemase</fullName>
    </submittedName>
</protein>
<evidence type="ECO:0000256" key="1">
    <source>
        <dbReference type="ARBA" id="ARBA00005254"/>
    </source>
</evidence>
<dbReference type="PANTHER" id="PTHR43684">
    <property type="match status" value="1"/>
</dbReference>
<accession>A0A2T0ZTL2</accession>
<dbReference type="Proteomes" id="UP000237752">
    <property type="component" value="Unassembled WGS sequence"/>
</dbReference>
<comment type="similarity">
    <text evidence="1">Belongs to the enoyl-CoA hydratase/isomerase family.</text>
</comment>
<dbReference type="SUPFAM" id="SSF52096">
    <property type="entry name" value="ClpP/crotonase"/>
    <property type="match status" value="1"/>
</dbReference>
<dbReference type="GO" id="GO:0003824">
    <property type="term" value="F:catalytic activity"/>
    <property type="evidence" value="ECO:0007669"/>
    <property type="project" value="UniProtKB-ARBA"/>
</dbReference>
<dbReference type="InterPro" id="IPR051053">
    <property type="entry name" value="ECH/Chromodomain_protein"/>
</dbReference>
<dbReference type="EMBL" id="PVUE01000018">
    <property type="protein sequence ID" value="PRZ39692.1"/>
    <property type="molecule type" value="Genomic_DNA"/>
</dbReference>
<dbReference type="PANTHER" id="PTHR43684:SF4">
    <property type="entry name" value="ENOYL-COA HYDRATASE_ISOMERASE FAMILY PROTEIN (AFU_ORTHOLOGUE AFUA_1G01890)"/>
    <property type="match status" value="1"/>
</dbReference>
<name>A0A2T0ZTL2_9ACTN</name>
<reference evidence="2 3" key="1">
    <citation type="submission" date="2018-03" db="EMBL/GenBank/DDBJ databases">
        <title>Genomic Encyclopedia of Archaeal and Bacterial Type Strains, Phase II (KMG-II): from individual species to whole genera.</title>
        <authorList>
            <person name="Goeker M."/>
        </authorList>
    </citation>
    <scope>NUCLEOTIDE SEQUENCE [LARGE SCALE GENOMIC DNA]</scope>
    <source>
        <strain evidence="2 3">DSM 100065</strain>
    </source>
</reference>
<dbReference type="AlphaFoldDB" id="A0A2T0ZTL2"/>
<evidence type="ECO:0000313" key="3">
    <source>
        <dbReference type="Proteomes" id="UP000237752"/>
    </source>
</evidence>
<gene>
    <name evidence="2" type="ORF">CLV47_11856</name>
</gene>
<dbReference type="InterPro" id="IPR029045">
    <property type="entry name" value="ClpP/crotonase-like_dom_sf"/>
</dbReference>
<evidence type="ECO:0000313" key="2">
    <source>
        <dbReference type="EMBL" id="PRZ39692.1"/>
    </source>
</evidence>
<comment type="caution">
    <text evidence="2">The sequence shown here is derived from an EMBL/GenBank/DDBJ whole genome shotgun (WGS) entry which is preliminary data.</text>
</comment>
<sequence>MTDYETILYDVDDPIATITLNRPERLNAWTMTMSRELGHALTSAGNDRRVVGVIVTGTGRAFCSGGDLKDLTLDDLRVPKPAAPASAHESLATNAETAGPFALMRNLDKPVIAAVNGPAVGMGAVIALWADLRFMSQEAMFTMAFSQRGTVAEGASSWLLSRLIGPGAAFDVLISSRRVQPDEAFRLGWVDRVLPAGELLTAAREYLQTLLLCSPTSMATIKKQIYADLSGTLTNSARASSSLLAACVDSGDIQEGWQSFLEKRAPQYARLGTE</sequence>